<organism evidence="1 2">
    <name type="scientific">Acinetobacter phage vB_ApiM_fHyAci03</name>
    <dbReference type="NCBI Taxonomy" id="2269366"/>
    <lineage>
        <taxon>Viruses</taxon>
        <taxon>Duplodnaviria</taxon>
        <taxon>Heunggongvirae</taxon>
        <taxon>Uroviricota</taxon>
        <taxon>Caudoviricetes</taxon>
        <taxon>Pantevenvirales</taxon>
        <taxon>Straboviridae</taxon>
        <taxon>Twarogvirinae</taxon>
        <taxon>Lazarusvirus</taxon>
        <taxon>Lazarusvirus fhyacithree</taxon>
    </lineage>
</organism>
<evidence type="ECO:0000313" key="2">
    <source>
        <dbReference type="Proteomes" id="UP000255697"/>
    </source>
</evidence>
<evidence type="ECO:0000313" key="1">
    <source>
        <dbReference type="EMBL" id="AXF40727.1"/>
    </source>
</evidence>
<gene>
    <name evidence="1" type="ORF">Ac3_166</name>
</gene>
<sequence>MAKIVPASTKLSTIMEGDNVSFTFSAELAATEKLVSLKIIQHDFPSYISINGATFSGRFTNLFKLPLNSLKYRKGLEYGQATTFAELPPKGTADIYSFTAPNVMLKDFNLTVQLTYTEEANPTTELNITNSYIQPVQGNWDTFKHQFLDYVR</sequence>
<proteinExistence type="predicted"/>
<dbReference type="EMBL" id="MH460829">
    <property type="protein sequence ID" value="AXF40727.1"/>
    <property type="molecule type" value="Genomic_DNA"/>
</dbReference>
<protein>
    <submittedName>
        <fullName evidence="1">Uncharacterized protein</fullName>
    </submittedName>
</protein>
<name>A0A345AUZ4_9CAUD</name>
<keyword evidence="2" id="KW-1185">Reference proteome</keyword>
<accession>A0A345AUZ4</accession>
<reference evidence="2" key="1">
    <citation type="submission" date="2018-06" db="EMBL/GenBank/DDBJ databases">
        <title>Whole genome analysis of phage vB_ApiM_fHyAci03 infecting Acinetobacter pittii.</title>
        <authorList>
            <person name="Kiljunen S."/>
            <person name="Wicklund A."/>
            <person name="Skurnik M."/>
        </authorList>
    </citation>
    <scope>NUCLEOTIDE SEQUENCE [LARGE SCALE GENOMIC DNA]</scope>
</reference>
<dbReference type="Proteomes" id="UP000255697">
    <property type="component" value="Segment"/>
</dbReference>